<evidence type="ECO:0000259" key="2">
    <source>
        <dbReference type="PROSITE" id="PS50222"/>
    </source>
</evidence>
<sequence length="414" mass="46192">MTTNDAVEEIFDEVDTNRDGRIDKDELRNWASKPDEVTTFSHESSACDISRDHNTTGWDDRYRSKVGSQSTLGFTTDKVNSYDTTITSRNFISEKVIRTSSADETNRYLATSVDHIYKDLNPKIIRRAATDRPVTYEQRVLVRYLQPPPLPPPEPLIIKEVRPEQPPPPPPLVIHEQSTHVSQAPPLILRERPPIPPPRCSSETSIRYLPALPAPPRSVVIERYPAPPAKPRDIVIERWLPYGAQSERRTIVQPAPPPIEYPKPSYTIVAYDNVQIRIVRKLEKLGVTQENPEAYVARYGNSLLDSATLVQEARNAGVVEDISTPLSSSSTITHRRVNTVGFDHSNEIINQDYSSSAGTTYEGHHRVTGGETIALGSRTYSSSSGSHLLGHSTSSGNITEIQGGYRVGDAAYRY</sequence>
<dbReference type="InterPro" id="IPR002048">
    <property type="entry name" value="EF_hand_dom"/>
</dbReference>
<proteinExistence type="predicted"/>
<evidence type="ECO:0000313" key="4">
    <source>
        <dbReference type="Proteomes" id="UP000663824"/>
    </source>
</evidence>
<dbReference type="SMART" id="SM00054">
    <property type="entry name" value="EFh"/>
    <property type="match status" value="1"/>
</dbReference>
<keyword evidence="1" id="KW-0106">Calcium</keyword>
<evidence type="ECO:0000313" key="3">
    <source>
        <dbReference type="EMBL" id="CAF2257817.1"/>
    </source>
</evidence>
<reference evidence="3" key="1">
    <citation type="submission" date="2021-02" db="EMBL/GenBank/DDBJ databases">
        <authorList>
            <person name="Nowell W R."/>
        </authorList>
    </citation>
    <scope>NUCLEOTIDE SEQUENCE</scope>
</reference>
<dbReference type="InterPro" id="IPR018247">
    <property type="entry name" value="EF_Hand_1_Ca_BS"/>
</dbReference>
<gene>
    <name evidence="3" type="ORF">MBJ925_LOCUS38328</name>
</gene>
<protein>
    <recommendedName>
        <fullName evidence="2">EF-hand domain-containing protein</fullName>
    </recommendedName>
</protein>
<dbReference type="AlphaFoldDB" id="A0A817AED6"/>
<organism evidence="3 4">
    <name type="scientific">Rotaria magnacalcarata</name>
    <dbReference type="NCBI Taxonomy" id="392030"/>
    <lineage>
        <taxon>Eukaryota</taxon>
        <taxon>Metazoa</taxon>
        <taxon>Spiralia</taxon>
        <taxon>Gnathifera</taxon>
        <taxon>Rotifera</taxon>
        <taxon>Eurotatoria</taxon>
        <taxon>Bdelloidea</taxon>
        <taxon>Philodinida</taxon>
        <taxon>Philodinidae</taxon>
        <taxon>Rotaria</taxon>
    </lineage>
</organism>
<dbReference type="PROSITE" id="PS00018">
    <property type="entry name" value="EF_HAND_1"/>
    <property type="match status" value="1"/>
</dbReference>
<dbReference type="Gene3D" id="1.10.238.10">
    <property type="entry name" value="EF-hand"/>
    <property type="match status" value="1"/>
</dbReference>
<name>A0A817AED6_9BILA</name>
<dbReference type="Proteomes" id="UP000663824">
    <property type="component" value="Unassembled WGS sequence"/>
</dbReference>
<accession>A0A817AED6</accession>
<dbReference type="EMBL" id="CAJNRE010021421">
    <property type="protein sequence ID" value="CAF2257817.1"/>
    <property type="molecule type" value="Genomic_DNA"/>
</dbReference>
<comment type="caution">
    <text evidence="3">The sequence shown here is derived from an EMBL/GenBank/DDBJ whole genome shotgun (WGS) entry which is preliminary data.</text>
</comment>
<dbReference type="GO" id="GO:0005509">
    <property type="term" value="F:calcium ion binding"/>
    <property type="evidence" value="ECO:0007669"/>
    <property type="project" value="InterPro"/>
</dbReference>
<feature type="domain" description="EF-hand" evidence="2">
    <location>
        <begin position="2"/>
        <end position="37"/>
    </location>
</feature>
<dbReference type="PROSITE" id="PS50222">
    <property type="entry name" value="EF_HAND_2"/>
    <property type="match status" value="1"/>
</dbReference>
<dbReference type="SUPFAM" id="SSF47473">
    <property type="entry name" value="EF-hand"/>
    <property type="match status" value="1"/>
</dbReference>
<dbReference type="Pfam" id="PF13202">
    <property type="entry name" value="EF-hand_5"/>
    <property type="match status" value="1"/>
</dbReference>
<dbReference type="InterPro" id="IPR011992">
    <property type="entry name" value="EF-hand-dom_pair"/>
</dbReference>
<evidence type="ECO:0000256" key="1">
    <source>
        <dbReference type="ARBA" id="ARBA00022837"/>
    </source>
</evidence>